<dbReference type="PANTHER" id="PTHR10642:SF26">
    <property type="entry name" value="RIBONUCLEASE H1"/>
    <property type="match status" value="1"/>
</dbReference>
<sequence length="149" mass="17034">MMERIRVYVDGCSLGNPGPGGYAALIKVDGEEIVISGGAPFSTNNRMELLAVIKALSFFKEPKEIIIFSDSEYVIKGATEWLLTWKKRGFKTSSGEPVKNLDLWRELERWLSFHQVRFEKVPAHSGHPENERVDRLAKREAKKWQKNIS</sequence>
<feature type="domain" description="RNase H type-1" evidence="12">
    <location>
        <begin position="1"/>
        <end position="142"/>
    </location>
</feature>
<comment type="catalytic activity">
    <reaction evidence="1 10">
        <text>Endonucleolytic cleavage to 5'-phosphomonoester.</text>
        <dbReference type="EC" id="3.1.26.4"/>
    </reaction>
</comment>
<keyword evidence="9 10" id="KW-0460">Magnesium</keyword>
<evidence type="ECO:0000313" key="14">
    <source>
        <dbReference type="Proteomes" id="UP000235731"/>
    </source>
</evidence>
<dbReference type="Proteomes" id="UP000235731">
    <property type="component" value="Unassembled WGS sequence"/>
</dbReference>
<keyword evidence="5 10" id="KW-0540">Nuclease</keyword>
<dbReference type="InterPro" id="IPR050092">
    <property type="entry name" value="RNase_H"/>
</dbReference>
<dbReference type="GO" id="GO:0005737">
    <property type="term" value="C:cytoplasm"/>
    <property type="evidence" value="ECO:0007669"/>
    <property type="project" value="UniProtKB-SubCell"/>
</dbReference>
<comment type="caution">
    <text evidence="13">The sequence shown here is derived from an EMBL/GenBank/DDBJ whole genome shotgun (WGS) entry which is preliminary data.</text>
</comment>
<evidence type="ECO:0000256" key="8">
    <source>
        <dbReference type="ARBA" id="ARBA00022801"/>
    </source>
</evidence>
<comment type="subcellular location">
    <subcellularLocation>
        <location evidence="10">Cytoplasm</location>
    </subcellularLocation>
</comment>
<comment type="cofactor">
    <cofactor evidence="10">
        <name>Mg(2+)</name>
        <dbReference type="ChEBI" id="CHEBI:18420"/>
    </cofactor>
    <text evidence="10">Binds 1 Mg(2+) ion per subunit. May bind a second metal ion at a regulatory site, or after substrate binding.</text>
</comment>
<dbReference type="GO" id="GO:0003676">
    <property type="term" value="F:nucleic acid binding"/>
    <property type="evidence" value="ECO:0007669"/>
    <property type="project" value="InterPro"/>
</dbReference>
<dbReference type="PANTHER" id="PTHR10642">
    <property type="entry name" value="RIBONUCLEASE H1"/>
    <property type="match status" value="1"/>
</dbReference>
<feature type="binding site" evidence="10">
    <location>
        <position position="134"/>
    </location>
    <ligand>
        <name>Mg(2+)</name>
        <dbReference type="ChEBI" id="CHEBI:18420"/>
        <label>2</label>
    </ligand>
</feature>
<keyword evidence="7 10" id="KW-0255">Endonuclease</keyword>
<evidence type="ECO:0000256" key="11">
    <source>
        <dbReference type="SAM" id="MobiDB-lite"/>
    </source>
</evidence>
<comment type="function">
    <text evidence="10">Endonuclease that specifically degrades the RNA of RNA-DNA hybrids.</text>
</comment>
<evidence type="ECO:0000256" key="6">
    <source>
        <dbReference type="ARBA" id="ARBA00022723"/>
    </source>
</evidence>
<keyword evidence="6 10" id="KW-0479">Metal-binding</keyword>
<feature type="region of interest" description="Disordered" evidence="11">
    <location>
        <begin position="124"/>
        <end position="149"/>
    </location>
</feature>
<protein>
    <recommendedName>
        <fullName evidence="4 10">Ribonuclease H</fullName>
        <shortName evidence="10">RNase H</shortName>
        <ecNumber evidence="4 10">3.1.26.4</ecNumber>
    </recommendedName>
</protein>
<dbReference type="PROSITE" id="PS50879">
    <property type="entry name" value="RNASE_H_1"/>
    <property type="match status" value="1"/>
</dbReference>
<dbReference type="InterPro" id="IPR002156">
    <property type="entry name" value="RNaseH_domain"/>
</dbReference>
<evidence type="ECO:0000259" key="12">
    <source>
        <dbReference type="PROSITE" id="PS50879"/>
    </source>
</evidence>
<evidence type="ECO:0000256" key="9">
    <source>
        <dbReference type="ARBA" id="ARBA00022842"/>
    </source>
</evidence>
<dbReference type="EMBL" id="PNIE01000046">
    <property type="protein sequence ID" value="PMP63080.1"/>
    <property type="molecule type" value="Genomic_DNA"/>
</dbReference>
<keyword evidence="10" id="KW-0963">Cytoplasm</keyword>
<comment type="similarity">
    <text evidence="2 10">Belongs to the RNase H family.</text>
</comment>
<evidence type="ECO:0000256" key="4">
    <source>
        <dbReference type="ARBA" id="ARBA00012180"/>
    </source>
</evidence>
<dbReference type="NCBIfam" id="NF001236">
    <property type="entry name" value="PRK00203.1"/>
    <property type="match status" value="1"/>
</dbReference>
<proteinExistence type="inferred from homology"/>
<dbReference type="InterPro" id="IPR012337">
    <property type="entry name" value="RNaseH-like_sf"/>
</dbReference>
<organism evidence="13 14">
    <name type="scientific">Caldimicrobium thiodismutans</name>
    <dbReference type="NCBI Taxonomy" id="1653476"/>
    <lineage>
        <taxon>Bacteria</taxon>
        <taxon>Pseudomonadati</taxon>
        <taxon>Thermodesulfobacteriota</taxon>
        <taxon>Thermodesulfobacteria</taxon>
        <taxon>Thermodesulfobacteriales</taxon>
        <taxon>Thermodesulfobacteriaceae</taxon>
        <taxon>Caldimicrobium</taxon>
    </lineage>
</organism>
<dbReference type="HAMAP" id="MF_00042">
    <property type="entry name" value="RNase_H"/>
    <property type="match status" value="1"/>
</dbReference>
<feature type="binding site" evidence="10">
    <location>
        <position position="48"/>
    </location>
    <ligand>
        <name>Mg(2+)</name>
        <dbReference type="ChEBI" id="CHEBI:18420"/>
        <label>1</label>
    </ligand>
</feature>
<comment type="subunit">
    <text evidence="3 10">Monomer.</text>
</comment>
<evidence type="ECO:0000256" key="10">
    <source>
        <dbReference type="HAMAP-Rule" id="MF_00042"/>
    </source>
</evidence>
<accession>A0A2N7PJP0</accession>
<dbReference type="CDD" id="cd09278">
    <property type="entry name" value="RNase_HI_prokaryote_like"/>
    <property type="match status" value="1"/>
</dbReference>
<dbReference type="Pfam" id="PF00075">
    <property type="entry name" value="RNase_H"/>
    <property type="match status" value="1"/>
</dbReference>
<evidence type="ECO:0000256" key="1">
    <source>
        <dbReference type="ARBA" id="ARBA00000077"/>
    </source>
</evidence>
<feature type="binding site" evidence="10">
    <location>
        <position position="70"/>
    </location>
    <ligand>
        <name>Mg(2+)</name>
        <dbReference type="ChEBI" id="CHEBI:18420"/>
        <label>1</label>
    </ligand>
</feature>
<name>A0A2N7PJP0_9BACT</name>
<dbReference type="Gene3D" id="3.30.420.10">
    <property type="entry name" value="Ribonuclease H-like superfamily/Ribonuclease H"/>
    <property type="match status" value="1"/>
</dbReference>
<evidence type="ECO:0000256" key="7">
    <source>
        <dbReference type="ARBA" id="ARBA00022759"/>
    </source>
</evidence>
<evidence type="ECO:0000256" key="2">
    <source>
        <dbReference type="ARBA" id="ARBA00005300"/>
    </source>
</evidence>
<evidence type="ECO:0000256" key="5">
    <source>
        <dbReference type="ARBA" id="ARBA00022722"/>
    </source>
</evidence>
<dbReference type="GO" id="GO:0004523">
    <property type="term" value="F:RNA-DNA hybrid ribonuclease activity"/>
    <property type="evidence" value="ECO:0007669"/>
    <property type="project" value="UniProtKB-UniRule"/>
</dbReference>
<feature type="compositionally biased region" description="Basic and acidic residues" evidence="11">
    <location>
        <begin position="124"/>
        <end position="143"/>
    </location>
</feature>
<reference evidence="13 14" key="1">
    <citation type="submission" date="2018-01" db="EMBL/GenBank/DDBJ databases">
        <title>Metagenomic assembled genomes from two thermal pools in the Uzon Caldera, Kamchatka, Russia.</title>
        <authorList>
            <person name="Wilkins L."/>
            <person name="Ettinger C."/>
        </authorList>
    </citation>
    <scope>NUCLEOTIDE SEQUENCE [LARGE SCALE GENOMIC DNA]</scope>
    <source>
        <strain evidence="13">ZAV-15</strain>
    </source>
</reference>
<dbReference type="InterPro" id="IPR022892">
    <property type="entry name" value="RNaseHI"/>
</dbReference>
<dbReference type="SUPFAM" id="SSF53098">
    <property type="entry name" value="Ribonuclease H-like"/>
    <property type="match status" value="1"/>
</dbReference>
<evidence type="ECO:0000256" key="3">
    <source>
        <dbReference type="ARBA" id="ARBA00011245"/>
    </source>
</evidence>
<dbReference type="GO" id="GO:0000287">
    <property type="term" value="F:magnesium ion binding"/>
    <property type="evidence" value="ECO:0007669"/>
    <property type="project" value="UniProtKB-UniRule"/>
</dbReference>
<dbReference type="GO" id="GO:0043137">
    <property type="term" value="P:DNA replication, removal of RNA primer"/>
    <property type="evidence" value="ECO:0007669"/>
    <property type="project" value="TreeGrafter"/>
</dbReference>
<keyword evidence="8 10" id="KW-0378">Hydrolase</keyword>
<dbReference type="InterPro" id="IPR036397">
    <property type="entry name" value="RNaseH_sf"/>
</dbReference>
<feature type="binding site" evidence="10">
    <location>
        <position position="10"/>
    </location>
    <ligand>
        <name>Mg(2+)</name>
        <dbReference type="ChEBI" id="CHEBI:18420"/>
        <label>1</label>
    </ligand>
</feature>
<dbReference type="EC" id="3.1.26.4" evidence="4 10"/>
<dbReference type="AlphaFoldDB" id="A0A2N7PJP0"/>
<feature type="binding site" evidence="10">
    <location>
        <position position="10"/>
    </location>
    <ligand>
        <name>Mg(2+)</name>
        <dbReference type="ChEBI" id="CHEBI:18420"/>
        <label>2</label>
    </ligand>
</feature>
<evidence type="ECO:0000313" key="13">
    <source>
        <dbReference type="EMBL" id="PMP63080.1"/>
    </source>
</evidence>
<gene>
    <name evidence="10" type="primary">rnhA</name>
    <name evidence="13" type="ORF">C0197_03465</name>
</gene>